<comment type="caution">
    <text evidence="2">The sequence shown here is derived from an EMBL/GenBank/DDBJ whole genome shotgun (WGS) entry which is preliminary data.</text>
</comment>
<feature type="signal peptide" evidence="1">
    <location>
        <begin position="1"/>
        <end position="19"/>
    </location>
</feature>
<evidence type="ECO:0000313" key="2">
    <source>
        <dbReference type="EMBL" id="GAA5802745.1"/>
    </source>
</evidence>
<proteinExistence type="predicted"/>
<evidence type="ECO:0000313" key="3">
    <source>
        <dbReference type="Proteomes" id="UP001476247"/>
    </source>
</evidence>
<keyword evidence="1" id="KW-0732">Signal</keyword>
<protein>
    <submittedName>
        <fullName evidence="2">Uncharacterized protein</fullName>
    </submittedName>
</protein>
<accession>A0ABP9Y815</accession>
<dbReference type="EMBL" id="BAABUJ010000024">
    <property type="protein sequence ID" value="GAA5802745.1"/>
    <property type="molecule type" value="Genomic_DNA"/>
</dbReference>
<evidence type="ECO:0000256" key="1">
    <source>
        <dbReference type="SAM" id="SignalP"/>
    </source>
</evidence>
<reference evidence="2 3" key="1">
    <citation type="submission" date="2024-04" db="EMBL/GenBank/DDBJ databases">
        <title>genome sequences of Mucor flavus KT1a and Helicostylum pulchrum KT1b strains isolation_sourced from the surface of a dry-aged beef.</title>
        <authorList>
            <person name="Toyotome T."/>
            <person name="Hosono M."/>
            <person name="Torimaru M."/>
            <person name="Fukuda K."/>
            <person name="Mikami N."/>
        </authorList>
    </citation>
    <scope>NUCLEOTIDE SEQUENCE [LARGE SCALE GENOMIC DNA]</scope>
    <source>
        <strain evidence="2 3">KT1b</strain>
    </source>
</reference>
<feature type="chain" id="PRO_5046181348" evidence="1">
    <location>
        <begin position="20"/>
        <end position="188"/>
    </location>
</feature>
<organism evidence="2 3">
    <name type="scientific">Helicostylum pulchrum</name>
    <dbReference type="NCBI Taxonomy" id="562976"/>
    <lineage>
        <taxon>Eukaryota</taxon>
        <taxon>Fungi</taxon>
        <taxon>Fungi incertae sedis</taxon>
        <taxon>Mucoromycota</taxon>
        <taxon>Mucoromycotina</taxon>
        <taxon>Mucoromycetes</taxon>
        <taxon>Mucorales</taxon>
        <taxon>Mucorineae</taxon>
        <taxon>Mucoraceae</taxon>
        <taxon>Helicostylum</taxon>
    </lineage>
</organism>
<dbReference type="Proteomes" id="UP001476247">
    <property type="component" value="Unassembled WGS sequence"/>
</dbReference>
<name>A0ABP9Y815_9FUNG</name>
<sequence length="188" mass="20905">MRAFSFIVAATAFATVVFADTIVFDHPVLADNVYNCIRDINAAANQYAILGEFIGAFKASKGQKVLFLFHDKEQILEHFIKEGIADCCPSSRPELNEFEVSAFVDSVSTYVSTAISALHNIKEVKPEILNIEDAEMHARIHIRGMNDLTESLFQCLIPNAPKEYVSGFEKMNQTLSNSFVDTKATYGI</sequence>
<keyword evidence="3" id="KW-1185">Reference proteome</keyword>
<gene>
    <name evidence="2" type="ORF">HPULCUR_008219</name>
</gene>